<dbReference type="Gene3D" id="3.90.79.10">
    <property type="entry name" value="Nucleoside Triphosphate Pyrophosphohydrolase"/>
    <property type="match status" value="1"/>
</dbReference>
<dbReference type="AlphaFoldDB" id="A0A371XAZ9"/>
<dbReference type="SUPFAM" id="SSF55811">
    <property type="entry name" value="Nudix"/>
    <property type="match status" value="1"/>
</dbReference>
<evidence type="ECO:0000256" key="6">
    <source>
        <dbReference type="ARBA" id="ARBA00023211"/>
    </source>
</evidence>
<dbReference type="PANTHER" id="PTHR12318">
    <property type="entry name" value="TESTOSTERONE-REGULATED PROTEIN RP2"/>
    <property type="match status" value="1"/>
</dbReference>
<comment type="cofactor">
    <cofactor evidence="2">
        <name>Mg(2+)</name>
        <dbReference type="ChEBI" id="CHEBI:18420"/>
    </cofactor>
</comment>
<name>A0A371XAZ9_9HYPH</name>
<keyword evidence="6" id="KW-0464">Manganese</keyword>
<evidence type="ECO:0000259" key="7">
    <source>
        <dbReference type="PROSITE" id="PS51462"/>
    </source>
</evidence>
<dbReference type="InterPro" id="IPR039121">
    <property type="entry name" value="NUDT19"/>
</dbReference>
<dbReference type="GO" id="GO:0046872">
    <property type="term" value="F:metal ion binding"/>
    <property type="evidence" value="ECO:0007669"/>
    <property type="project" value="UniProtKB-KW"/>
</dbReference>
<comment type="caution">
    <text evidence="8">The sequence shown here is derived from an EMBL/GenBank/DDBJ whole genome shotgun (WGS) entry which is preliminary data.</text>
</comment>
<sequence>MTATVVDGSATGARPSAHRIGTHETAIIAPAAVRDAASLVVVDLEHDEPRFLMGLRNRDHRFMPSVYVFPGGAVESGDLLLSSRFQLSLDARTRLGAATTFDASCLSALPLAAIRETFEETGEILGEDAAFAEPPENWAAFANEGYRPACDGLVPVARAITPPGYPIRYDARFFACERACLADRGQARVSSPGDELERLGWYSERDLKDMPLADITRRILNDITLRLAAGTLLDPSRPMAFHHRENGSSALDFL</sequence>
<dbReference type="InterPro" id="IPR015797">
    <property type="entry name" value="NUDIX_hydrolase-like_dom_sf"/>
</dbReference>
<dbReference type="EMBL" id="QURL01000001">
    <property type="protein sequence ID" value="RFC66416.1"/>
    <property type="molecule type" value="Genomic_DNA"/>
</dbReference>
<gene>
    <name evidence="8" type="ORF">DYI37_02950</name>
</gene>
<evidence type="ECO:0000256" key="3">
    <source>
        <dbReference type="ARBA" id="ARBA00022723"/>
    </source>
</evidence>
<evidence type="ECO:0000256" key="1">
    <source>
        <dbReference type="ARBA" id="ARBA00001936"/>
    </source>
</evidence>
<keyword evidence="4 8" id="KW-0378">Hydrolase</keyword>
<dbReference type="InterPro" id="IPR000086">
    <property type="entry name" value="NUDIX_hydrolase_dom"/>
</dbReference>
<accession>A0A371XAZ9</accession>
<dbReference type="PROSITE" id="PS51462">
    <property type="entry name" value="NUDIX"/>
    <property type="match status" value="1"/>
</dbReference>
<organism evidence="8 9">
    <name type="scientific">Fulvimarina endophytica</name>
    <dbReference type="NCBI Taxonomy" id="2293836"/>
    <lineage>
        <taxon>Bacteria</taxon>
        <taxon>Pseudomonadati</taxon>
        <taxon>Pseudomonadota</taxon>
        <taxon>Alphaproteobacteria</taxon>
        <taxon>Hyphomicrobiales</taxon>
        <taxon>Aurantimonadaceae</taxon>
        <taxon>Fulvimarina</taxon>
    </lineage>
</organism>
<evidence type="ECO:0000256" key="5">
    <source>
        <dbReference type="ARBA" id="ARBA00022842"/>
    </source>
</evidence>
<reference evidence="8 9" key="1">
    <citation type="submission" date="2018-08" db="EMBL/GenBank/DDBJ databases">
        <title>Fulvimarina sp. 85, whole genome shotgun sequence.</title>
        <authorList>
            <person name="Tuo L."/>
        </authorList>
    </citation>
    <scope>NUCLEOTIDE SEQUENCE [LARGE SCALE GENOMIC DNA]</scope>
    <source>
        <strain evidence="8 9">85</strain>
    </source>
</reference>
<proteinExistence type="predicted"/>
<dbReference type="Proteomes" id="UP000264310">
    <property type="component" value="Unassembled WGS sequence"/>
</dbReference>
<evidence type="ECO:0000256" key="2">
    <source>
        <dbReference type="ARBA" id="ARBA00001946"/>
    </source>
</evidence>
<dbReference type="PANTHER" id="PTHR12318:SF0">
    <property type="entry name" value="ACYL-COENZYME A DIPHOSPHATASE NUDT19"/>
    <property type="match status" value="1"/>
</dbReference>
<evidence type="ECO:0000313" key="8">
    <source>
        <dbReference type="EMBL" id="RFC66416.1"/>
    </source>
</evidence>
<dbReference type="GO" id="GO:0016818">
    <property type="term" value="F:hydrolase activity, acting on acid anhydrides, in phosphorus-containing anhydrides"/>
    <property type="evidence" value="ECO:0007669"/>
    <property type="project" value="InterPro"/>
</dbReference>
<keyword evidence="5" id="KW-0460">Magnesium</keyword>
<comment type="cofactor">
    <cofactor evidence="1">
        <name>Mn(2+)</name>
        <dbReference type="ChEBI" id="CHEBI:29035"/>
    </cofactor>
</comment>
<keyword evidence="3" id="KW-0479">Metal-binding</keyword>
<dbReference type="CDD" id="cd18870">
    <property type="entry name" value="NUDIX_AcylCoAdiphos_Nudt19"/>
    <property type="match status" value="1"/>
</dbReference>
<protein>
    <submittedName>
        <fullName evidence="8">NUDIX hydrolase</fullName>
    </submittedName>
</protein>
<evidence type="ECO:0000313" key="9">
    <source>
        <dbReference type="Proteomes" id="UP000264310"/>
    </source>
</evidence>
<evidence type="ECO:0000256" key="4">
    <source>
        <dbReference type="ARBA" id="ARBA00022801"/>
    </source>
</evidence>
<feature type="domain" description="Nudix hydrolase" evidence="7">
    <location>
        <begin position="32"/>
        <end position="225"/>
    </location>
</feature>
<keyword evidence="9" id="KW-1185">Reference proteome</keyword>